<evidence type="ECO:0000256" key="10">
    <source>
        <dbReference type="ARBA" id="ARBA00023143"/>
    </source>
</evidence>
<dbReference type="RefSeq" id="WP_090724738.1">
    <property type="nucleotide sequence ID" value="NZ_FOOU01000002.1"/>
</dbReference>
<sequence length="560" mass="61044">MDNNTMTLQTTGGGMMSGFNKLTIVRQFGLMIGLAASIAIGFSVVLWSKAPDYRVLFSNLEFVDANQVIEQLRLYNIPYKFEGDGRAVLVPEEYVHQARLKLASEGFTVDKTVGFELMDQDQGLGASQFMENARYRRGLEGELARTITSMIAVRNARIHLAIPKDTVFVRDQRKTSASVFLELFAGRKLDRGQVAAIANLVASSIPMLDVKDVTVVDQRGQLLNSRDEDGDVVLAAKQFEYSRKVEETLLNRVNSILLPVVGQGRFRAEVSAEIDFTSVEQTDELFNPDLPALRSEQTVDENKVGVASSEGVPGALSNQPPGPSAVPEVAGGGVGNGGSSVVPGSNRKQATRNFELDRSISYTKHQSGRVGRLSVAVVVDDLVAINSETGESTRTPWAENELQRLRILVQDAVGYAAVRGDSVNVINSPFVVEQPFVQEEIPIWMQPWVWDVAKQVGAILFVLLMVFGILRPILKSLTSTGKTVAGAKDEDVGDVAAELEGLDGGVVADDKVTFGERGDSLLPTPNESFEYQLNAVRSMIAEDPARVAQAIKQWLGKDER</sequence>
<evidence type="ECO:0000313" key="16">
    <source>
        <dbReference type="EMBL" id="SFF97114.1"/>
    </source>
</evidence>
<dbReference type="GO" id="GO:0071973">
    <property type="term" value="P:bacterial-type flagellum-dependent cell motility"/>
    <property type="evidence" value="ECO:0007669"/>
    <property type="project" value="InterPro"/>
</dbReference>
<dbReference type="PRINTS" id="PR01009">
    <property type="entry name" value="FLGMRINGFLIF"/>
</dbReference>
<evidence type="ECO:0000256" key="6">
    <source>
        <dbReference type="ARBA" id="ARBA00022475"/>
    </source>
</evidence>
<dbReference type="InterPro" id="IPR006182">
    <property type="entry name" value="FliF_N_dom"/>
</dbReference>
<comment type="subunit">
    <text evidence="11">The basal body constitutes a major portion of the flagellar organelle and consists of four rings (L,P,S, and M) mounted on a central rod. The M ring is integral to the inner membrane of the cell and may be connected to the flagellar rod via the S ring. The S (supramembrane ring) lies just distal to the M ring. The L and P rings lie in the outer membrane and the periplasmic space, respectively.</text>
</comment>
<evidence type="ECO:0000256" key="5">
    <source>
        <dbReference type="ARBA" id="ARBA00017949"/>
    </source>
</evidence>
<evidence type="ECO:0000256" key="13">
    <source>
        <dbReference type="SAM" id="Phobius"/>
    </source>
</evidence>
<dbReference type="InterPro" id="IPR043427">
    <property type="entry name" value="YscJ/FliF"/>
</dbReference>
<dbReference type="InterPro" id="IPR045851">
    <property type="entry name" value="AMP-bd_C_sf"/>
</dbReference>
<dbReference type="Pfam" id="PF01514">
    <property type="entry name" value="YscJ_FliF"/>
    <property type="match status" value="1"/>
</dbReference>
<evidence type="ECO:0000259" key="14">
    <source>
        <dbReference type="Pfam" id="PF01514"/>
    </source>
</evidence>
<dbReference type="Pfam" id="PF08345">
    <property type="entry name" value="YscJ_FliF_C"/>
    <property type="match status" value="1"/>
</dbReference>
<keyword evidence="7 13" id="KW-0812">Transmembrane</keyword>
<dbReference type="GO" id="GO:0005886">
    <property type="term" value="C:plasma membrane"/>
    <property type="evidence" value="ECO:0007669"/>
    <property type="project" value="UniProtKB-SubCell"/>
</dbReference>
<evidence type="ECO:0000256" key="8">
    <source>
        <dbReference type="ARBA" id="ARBA00022989"/>
    </source>
</evidence>
<evidence type="ECO:0000313" key="17">
    <source>
        <dbReference type="Proteomes" id="UP000198623"/>
    </source>
</evidence>
<dbReference type="EMBL" id="FOOU01000002">
    <property type="protein sequence ID" value="SFF97114.1"/>
    <property type="molecule type" value="Genomic_DNA"/>
</dbReference>
<keyword evidence="6" id="KW-1003">Cell membrane</keyword>
<organism evidence="16 17">
    <name type="scientific">Neptunomonas qingdaonensis</name>
    <dbReference type="NCBI Taxonomy" id="1045558"/>
    <lineage>
        <taxon>Bacteria</taxon>
        <taxon>Pseudomonadati</taxon>
        <taxon>Pseudomonadota</taxon>
        <taxon>Gammaproteobacteria</taxon>
        <taxon>Oceanospirillales</taxon>
        <taxon>Oceanospirillaceae</taxon>
        <taxon>Neptunomonas</taxon>
    </lineage>
</organism>
<keyword evidence="9 13" id="KW-0472">Membrane</keyword>
<comment type="function">
    <text evidence="1 12">The M ring may be actively involved in energy transduction.</text>
</comment>
<evidence type="ECO:0000256" key="12">
    <source>
        <dbReference type="PIRNR" id="PIRNR004862"/>
    </source>
</evidence>
<evidence type="ECO:0000256" key="4">
    <source>
        <dbReference type="ARBA" id="ARBA00007971"/>
    </source>
</evidence>
<evidence type="ECO:0000256" key="7">
    <source>
        <dbReference type="ARBA" id="ARBA00022692"/>
    </source>
</evidence>
<dbReference type="OrthoDB" id="8554211at2"/>
<keyword evidence="16" id="KW-0969">Cilium</keyword>
<evidence type="ECO:0000256" key="9">
    <source>
        <dbReference type="ARBA" id="ARBA00023136"/>
    </source>
</evidence>
<feature type="domain" description="Flagellar M-ring N-terminal" evidence="14">
    <location>
        <begin position="49"/>
        <end position="224"/>
    </location>
</feature>
<keyword evidence="16" id="KW-0966">Cell projection</keyword>
<accession>A0A1I2MZU5</accession>
<keyword evidence="10 12" id="KW-0975">Bacterial flagellum</keyword>
<feature type="domain" description="Flagellar M-ring C-terminal" evidence="15">
    <location>
        <begin position="257"/>
        <end position="430"/>
    </location>
</feature>
<evidence type="ECO:0000256" key="3">
    <source>
        <dbReference type="ARBA" id="ARBA00004651"/>
    </source>
</evidence>
<dbReference type="GO" id="GO:0009431">
    <property type="term" value="C:bacterial-type flagellum basal body, MS ring"/>
    <property type="evidence" value="ECO:0007669"/>
    <property type="project" value="InterPro"/>
</dbReference>
<dbReference type="Gene3D" id="3.30.300.30">
    <property type="match status" value="1"/>
</dbReference>
<evidence type="ECO:0000256" key="2">
    <source>
        <dbReference type="ARBA" id="ARBA00004117"/>
    </source>
</evidence>
<name>A0A1I2MZU5_9GAMM</name>
<comment type="similarity">
    <text evidence="4 12">Belongs to the FliF family.</text>
</comment>
<comment type="subcellular location">
    <subcellularLocation>
        <location evidence="2 12">Bacterial flagellum basal body</location>
    </subcellularLocation>
    <subcellularLocation>
        <location evidence="3">Cell membrane</location>
        <topology evidence="3">Multi-pass membrane protein</topology>
    </subcellularLocation>
</comment>
<proteinExistence type="inferred from homology"/>
<evidence type="ECO:0000256" key="11">
    <source>
        <dbReference type="ARBA" id="ARBA00025936"/>
    </source>
</evidence>
<dbReference type="NCBIfam" id="TIGR00206">
    <property type="entry name" value="fliF"/>
    <property type="match status" value="1"/>
</dbReference>
<dbReference type="STRING" id="1045558.SAMN05216175_102206"/>
<feature type="transmembrane region" description="Helical" evidence="13">
    <location>
        <begin position="28"/>
        <end position="47"/>
    </location>
</feature>
<dbReference type="GO" id="GO:0003774">
    <property type="term" value="F:cytoskeletal motor activity"/>
    <property type="evidence" value="ECO:0007669"/>
    <property type="project" value="InterPro"/>
</dbReference>
<dbReference type="PIRSF" id="PIRSF004862">
    <property type="entry name" value="FliF"/>
    <property type="match status" value="1"/>
</dbReference>
<keyword evidence="17" id="KW-1185">Reference proteome</keyword>
<reference evidence="17" key="1">
    <citation type="submission" date="2016-10" db="EMBL/GenBank/DDBJ databases">
        <authorList>
            <person name="Varghese N."/>
            <person name="Submissions S."/>
        </authorList>
    </citation>
    <scope>NUCLEOTIDE SEQUENCE [LARGE SCALE GENOMIC DNA]</scope>
    <source>
        <strain evidence="17">CGMCC 1.10971</strain>
    </source>
</reference>
<gene>
    <name evidence="16" type="ORF">SAMN05216175_102206</name>
</gene>
<dbReference type="PANTHER" id="PTHR30046:SF0">
    <property type="entry name" value="FLAGELLAR M-RING PROTEIN"/>
    <property type="match status" value="1"/>
</dbReference>
<keyword evidence="8 13" id="KW-1133">Transmembrane helix</keyword>
<dbReference type="AlphaFoldDB" id="A0A1I2MZU5"/>
<dbReference type="PANTHER" id="PTHR30046">
    <property type="entry name" value="FLAGELLAR M-RING PROTEIN"/>
    <property type="match status" value="1"/>
</dbReference>
<dbReference type="InterPro" id="IPR000067">
    <property type="entry name" value="FlgMring_FliF"/>
</dbReference>
<dbReference type="InterPro" id="IPR013556">
    <property type="entry name" value="Flag_M-ring_C"/>
</dbReference>
<protein>
    <recommendedName>
        <fullName evidence="5 12">Flagellar M-ring protein</fullName>
    </recommendedName>
</protein>
<dbReference type="Proteomes" id="UP000198623">
    <property type="component" value="Unassembled WGS sequence"/>
</dbReference>
<keyword evidence="16" id="KW-0282">Flagellum</keyword>
<evidence type="ECO:0000259" key="15">
    <source>
        <dbReference type="Pfam" id="PF08345"/>
    </source>
</evidence>
<evidence type="ECO:0000256" key="1">
    <source>
        <dbReference type="ARBA" id="ARBA00003820"/>
    </source>
</evidence>